<dbReference type="EMBL" id="LBMM01003286">
    <property type="protein sequence ID" value="KMQ93703.1"/>
    <property type="molecule type" value="Genomic_DNA"/>
</dbReference>
<accession>A0A0J7KTR0</accession>
<gene>
    <name evidence="1" type="ORF">RF55_6180</name>
</gene>
<protein>
    <submittedName>
        <fullName evidence="1">Icarapin-like protein</fullName>
    </submittedName>
</protein>
<comment type="caution">
    <text evidence="1">The sequence shown here is derived from an EMBL/GenBank/DDBJ whole genome shotgun (WGS) entry which is preliminary data.</text>
</comment>
<dbReference type="AlphaFoldDB" id="A0A0J7KTR0"/>
<dbReference type="PaxDb" id="67767-A0A0J7KTR0"/>
<proteinExistence type="predicted"/>
<organism evidence="1 2">
    <name type="scientific">Lasius niger</name>
    <name type="common">Black garden ant</name>
    <dbReference type="NCBI Taxonomy" id="67767"/>
    <lineage>
        <taxon>Eukaryota</taxon>
        <taxon>Metazoa</taxon>
        <taxon>Ecdysozoa</taxon>
        <taxon>Arthropoda</taxon>
        <taxon>Hexapoda</taxon>
        <taxon>Insecta</taxon>
        <taxon>Pterygota</taxon>
        <taxon>Neoptera</taxon>
        <taxon>Endopterygota</taxon>
        <taxon>Hymenoptera</taxon>
        <taxon>Apocrita</taxon>
        <taxon>Aculeata</taxon>
        <taxon>Formicoidea</taxon>
        <taxon>Formicidae</taxon>
        <taxon>Formicinae</taxon>
        <taxon>Lasius</taxon>
        <taxon>Lasius</taxon>
    </lineage>
</organism>
<keyword evidence="2" id="KW-1185">Reference proteome</keyword>
<dbReference type="OrthoDB" id="6346805at2759"/>
<name>A0A0J7KTR0_LASNI</name>
<evidence type="ECO:0000313" key="2">
    <source>
        <dbReference type="Proteomes" id="UP000036403"/>
    </source>
</evidence>
<evidence type="ECO:0000313" key="1">
    <source>
        <dbReference type="EMBL" id="KMQ93703.1"/>
    </source>
</evidence>
<sequence>MKRNESLNRLRQNLMNYFWNMPDITDIPIPEGANTTSTTKIINGHVVTINETTYTSGDENGGTAFRIRIIDVKPENDTLPVIGGGNAEPTTVKAEAAESVETVEDFNNEIPNQKDVLTA</sequence>
<reference evidence="1 2" key="1">
    <citation type="submission" date="2015-04" db="EMBL/GenBank/DDBJ databases">
        <title>Lasius niger genome sequencing.</title>
        <authorList>
            <person name="Konorov E.A."/>
            <person name="Nikitin M.A."/>
            <person name="Kirill M.V."/>
            <person name="Chang P."/>
        </authorList>
    </citation>
    <scope>NUCLEOTIDE SEQUENCE [LARGE SCALE GENOMIC DNA]</scope>
    <source>
        <tissue evidence="1">Whole</tissue>
    </source>
</reference>
<dbReference type="Proteomes" id="UP000036403">
    <property type="component" value="Unassembled WGS sequence"/>
</dbReference>